<comment type="caution">
    <text evidence="6">The sequence shown here is derived from an EMBL/GenBank/DDBJ whole genome shotgun (WGS) entry which is preliminary data.</text>
</comment>
<sequence length="177" mass="19152">MNPPTIKLVHFLGLLLFIFAYVPAIVRAAGRAQPTCPKGYSAQVIGIQGITGKVTFKPTTAGIEVTVVANGFERMEKHKCHIHVNRIQGGNCYTAGANYDLNSKQPNCPLRTPQDQCQTGDLTGKGGDLEPKKPGVEVSMRYTDKILKVQDLVGHSVVFHDQGGDFIGCGNIECVTR</sequence>
<dbReference type="Proteomes" id="UP000324748">
    <property type="component" value="Unassembled WGS sequence"/>
</dbReference>
<evidence type="ECO:0000313" key="5">
    <source>
        <dbReference type="EMBL" id="KAA1100483.1"/>
    </source>
</evidence>
<dbReference type="InterPro" id="IPR001424">
    <property type="entry name" value="SOD_Cu_Zn_dom"/>
</dbReference>
<dbReference type="GO" id="GO:0006801">
    <property type="term" value="P:superoxide metabolic process"/>
    <property type="evidence" value="ECO:0007669"/>
    <property type="project" value="InterPro"/>
</dbReference>
<evidence type="ECO:0000313" key="7">
    <source>
        <dbReference type="Proteomes" id="UP000324748"/>
    </source>
</evidence>
<dbReference type="EMBL" id="VSWC01000092">
    <property type="protein sequence ID" value="KAA1090509.1"/>
    <property type="molecule type" value="Genomic_DNA"/>
</dbReference>
<dbReference type="EMBL" id="VSWC01000027">
    <property type="protein sequence ID" value="KAA1109965.1"/>
    <property type="molecule type" value="Genomic_DNA"/>
</dbReference>
<dbReference type="AlphaFoldDB" id="A0A5B0QA22"/>
<keyword evidence="7" id="KW-1185">Reference proteome</keyword>
<evidence type="ECO:0000313" key="6">
    <source>
        <dbReference type="EMBL" id="KAA1109965.1"/>
    </source>
</evidence>
<dbReference type="Proteomes" id="UP000325313">
    <property type="component" value="Unassembled WGS sequence"/>
</dbReference>
<gene>
    <name evidence="4" type="ORF">PGT21_003703</name>
    <name evidence="6" type="ORF">PGT21_004912</name>
    <name evidence="5" type="ORF">PGTUg99_011234</name>
    <name evidence="3" type="ORF">PGTUg99_032711</name>
</gene>
<feature type="domain" description="Superoxide dismutase copper/zinc binding" evidence="2">
    <location>
        <begin position="51"/>
        <end position="166"/>
    </location>
</feature>
<dbReference type="Gene3D" id="2.60.40.200">
    <property type="entry name" value="Superoxide dismutase, copper/zinc binding domain"/>
    <property type="match status" value="1"/>
</dbReference>
<name>A0A5B0QA22_PUCGR</name>
<evidence type="ECO:0000256" key="1">
    <source>
        <dbReference type="SAM" id="SignalP"/>
    </source>
</evidence>
<dbReference type="EMBL" id="VDEP01000473">
    <property type="protein sequence ID" value="KAA1074271.1"/>
    <property type="molecule type" value="Genomic_DNA"/>
</dbReference>
<dbReference type="PANTHER" id="PTHR10003">
    <property type="entry name" value="SUPEROXIDE DISMUTASE CU-ZN -RELATED"/>
    <property type="match status" value="1"/>
</dbReference>
<dbReference type="GO" id="GO:0005507">
    <property type="term" value="F:copper ion binding"/>
    <property type="evidence" value="ECO:0007669"/>
    <property type="project" value="InterPro"/>
</dbReference>
<organism evidence="6 7">
    <name type="scientific">Puccinia graminis f. sp. tritici</name>
    <dbReference type="NCBI Taxonomy" id="56615"/>
    <lineage>
        <taxon>Eukaryota</taxon>
        <taxon>Fungi</taxon>
        <taxon>Dikarya</taxon>
        <taxon>Basidiomycota</taxon>
        <taxon>Pucciniomycotina</taxon>
        <taxon>Pucciniomycetes</taxon>
        <taxon>Pucciniales</taxon>
        <taxon>Pucciniaceae</taxon>
        <taxon>Puccinia</taxon>
    </lineage>
</organism>
<dbReference type="SUPFAM" id="SSF49329">
    <property type="entry name" value="Cu,Zn superoxide dismutase-like"/>
    <property type="match status" value="1"/>
</dbReference>
<dbReference type="EMBL" id="VDEP01000340">
    <property type="protein sequence ID" value="KAA1100483.1"/>
    <property type="molecule type" value="Genomic_DNA"/>
</dbReference>
<dbReference type="InterPro" id="IPR036423">
    <property type="entry name" value="SOD-like_Cu/Zn_dom_sf"/>
</dbReference>
<proteinExistence type="predicted"/>
<dbReference type="Pfam" id="PF00080">
    <property type="entry name" value="Sod_Cu"/>
    <property type="match status" value="1"/>
</dbReference>
<evidence type="ECO:0000313" key="4">
    <source>
        <dbReference type="EMBL" id="KAA1090509.1"/>
    </source>
</evidence>
<dbReference type="InterPro" id="IPR024134">
    <property type="entry name" value="SOD_Cu/Zn_/chaperone"/>
</dbReference>
<feature type="chain" id="PRO_5033474424" description="Superoxide dismutase copper/zinc binding domain-containing protein" evidence="1">
    <location>
        <begin position="29"/>
        <end position="177"/>
    </location>
</feature>
<evidence type="ECO:0000259" key="2">
    <source>
        <dbReference type="Pfam" id="PF00080"/>
    </source>
</evidence>
<feature type="signal peptide" evidence="1">
    <location>
        <begin position="1"/>
        <end position="28"/>
    </location>
</feature>
<keyword evidence="1" id="KW-0732">Signal</keyword>
<evidence type="ECO:0000313" key="3">
    <source>
        <dbReference type="EMBL" id="KAA1074271.1"/>
    </source>
</evidence>
<accession>A0A5B0QA22</accession>
<protein>
    <recommendedName>
        <fullName evidence="2">Superoxide dismutase copper/zinc binding domain-containing protein</fullName>
    </recommendedName>
</protein>
<reference evidence="7 8" key="1">
    <citation type="submission" date="2019-05" db="EMBL/GenBank/DDBJ databases">
        <title>Emergence of the Ug99 lineage of the wheat stem rust pathogen through somatic hybridization.</title>
        <authorList>
            <person name="Li F."/>
            <person name="Upadhyaya N.M."/>
            <person name="Sperschneider J."/>
            <person name="Matny O."/>
            <person name="Nguyen-Phuc H."/>
            <person name="Mago R."/>
            <person name="Raley C."/>
            <person name="Miller M.E."/>
            <person name="Silverstein K.A.T."/>
            <person name="Henningsen E."/>
            <person name="Hirsch C.D."/>
            <person name="Visser B."/>
            <person name="Pretorius Z.A."/>
            <person name="Steffenson B.J."/>
            <person name="Schwessinger B."/>
            <person name="Dodds P.N."/>
            <person name="Figueroa M."/>
        </authorList>
    </citation>
    <scope>NUCLEOTIDE SEQUENCE [LARGE SCALE GENOMIC DNA]</scope>
    <source>
        <strain evidence="6">21-0</strain>
        <strain evidence="3 8">Ug99</strain>
    </source>
</reference>
<dbReference type="OMA" id="IFACVPA"/>
<dbReference type="OrthoDB" id="159229at2759"/>
<evidence type="ECO:0000313" key="8">
    <source>
        <dbReference type="Proteomes" id="UP000325313"/>
    </source>
</evidence>